<keyword evidence="2" id="KW-0472">Membrane</keyword>
<dbReference type="SUPFAM" id="SSF141488">
    <property type="entry name" value="YdhA-like"/>
    <property type="match status" value="1"/>
</dbReference>
<feature type="chain" id="PRO_5011721265" evidence="5">
    <location>
        <begin position="27"/>
        <end position="118"/>
    </location>
</feature>
<dbReference type="Pfam" id="PF09864">
    <property type="entry name" value="MliC"/>
    <property type="match status" value="1"/>
</dbReference>
<organism evidence="7 8">
    <name type="scientific">Aliiroseovarius sediminilitoris</name>
    <dbReference type="NCBI Taxonomy" id="1173584"/>
    <lineage>
        <taxon>Bacteria</taxon>
        <taxon>Pseudomonadati</taxon>
        <taxon>Pseudomonadota</taxon>
        <taxon>Alphaproteobacteria</taxon>
        <taxon>Rhodobacterales</taxon>
        <taxon>Paracoccaceae</taxon>
        <taxon>Aliiroseovarius</taxon>
    </lineage>
</organism>
<dbReference type="EMBL" id="FOJB01000001">
    <property type="protein sequence ID" value="SEW08116.1"/>
    <property type="molecule type" value="Genomic_DNA"/>
</dbReference>
<proteinExistence type="predicted"/>
<keyword evidence="4" id="KW-0449">Lipoprotein</keyword>
<keyword evidence="3" id="KW-0564">Palmitate</keyword>
<evidence type="ECO:0000259" key="6">
    <source>
        <dbReference type="Pfam" id="PF09864"/>
    </source>
</evidence>
<evidence type="ECO:0000256" key="1">
    <source>
        <dbReference type="ARBA" id="ARBA00022729"/>
    </source>
</evidence>
<dbReference type="STRING" id="1173584.SAMN05444851_1282"/>
<dbReference type="Gene3D" id="2.40.128.200">
    <property type="match status" value="1"/>
</dbReference>
<evidence type="ECO:0000256" key="2">
    <source>
        <dbReference type="ARBA" id="ARBA00023136"/>
    </source>
</evidence>
<protein>
    <submittedName>
        <fullName evidence="7">Membrane-bound inhibitor of C-type lysozyme</fullName>
    </submittedName>
</protein>
<evidence type="ECO:0000313" key="8">
    <source>
        <dbReference type="Proteomes" id="UP000199650"/>
    </source>
</evidence>
<dbReference type="InterPro" id="IPR036328">
    <property type="entry name" value="MliC_sf"/>
</dbReference>
<dbReference type="AlphaFoldDB" id="A0A1I0P1F3"/>
<evidence type="ECO:0000256" key="5">
    <source>
        <dbReference type="SAM" id="SignalP"/>
    </source>
</evidence>
<evidence type="ECO:0000313" key="7">
    <source>
        <dbReference type="EMBL" id="SEW08116.1"/>
    </source>
</evidence>
<reference evidence="7 8" key="1">
    <citation type="submission" date="2016-10" db="EMBL/GenBank/DDBJ databases">
        <authorList>
            <person name="de Groot N.N."/>
        </authorList>
    </citation>
    <scope>NUCLEOTIDE SEQUENCE [LARGE SCALE GENOMIC DNA]</scope>
    <source>
        <strain evidence="7 8">DSM 29439</strain>
    </source>
</reference>
<evidence type="ECO:0000256" key="4">
    <source>
        <dbReference type="ARBA" id="ARBA00023288"/>
    </source>
</evidence>
<keyword evidence="1 5" id="KW-0732">Signal</keyword>
<evidence type="ECO:0000256" key="3">
    <source>
        <dbReference type="ARBA" id="ARBA00023139"/>
    </source>
</evidence>
<name>A0A1I0P1F3_9RHOB</name>
<dbReference type="Proteomes" id="UP000199650">
    <property type="component" value="Unassembled WGS sequence"/>
</dbReference>
<keyword evidence="8" id="KW-1185">Reference proteome</keyword>
<feature type="domain" description="C-type lysozyme inhibitor" evidence="6">
    <location>
        <begin position="35"/>
        <end position="103"/>
    </location>
</feature>
<sequence length="118" mass="12850">MTATHFGVWRAVATASFLLTPLSVSAEALIDTLRYRCERGAMVWATYINGDEGSFAVIHVEGQQVALGQVISGSGAKYAQAPDGAGYVWWTKGDEAFLMWEDAPNNTDETLLSQCRTM</sequence>
<accession>A0A1I0P1F3</accession>
<dbReference type="InterPro" id="IPR018660">
    <property type="entry name" value="MliC"/>
</dbReference>
<feature type="signal peptide" evidence="5">
    <location>
        <begin position="1"/>
        <end position="26"/>
    </location>
</feature>
<dbReference type="OrthoDB" id="7926518at2"/>
<gene>
    <name evidence="7" type="ORF">SAMN05444851_1282</name>
</gene>
<dbReference type="RefSeq" id="WP_091429229.1">
    <property type="nucleotide sequence ID" value="NZ_FOJB01000001.1"/>
</dbReference>